<accession>A0AAG5DQ71</accession>
<feature type="compositionally biased region" description="Basic and acidic residues" evidence="1">
    <location>
        <begin position="115"/>
        <end position="127"/>
    </location>
</feature>
<proteinExistence type="predicted"/>
<protein>
    <submittedName>
        <fullName evidence="2">Uncharacterized protein</fullName>
    </submittedName>
</protein>
<dbReference type="Proteomes" id="UP000075880">
    <property type="component" value="Unassembled WGS sequence"/>
</dbReference>
<feature type="compositionally biased region" description="Low complexity" evidence="1">
    <location>
        <begin position="199"/>
        <end position="223"/>
    </location>
</feature>
<feature type="region of interest" description="Disordered" evidence="1">
    <location>
        <begin position="277"/>
        <end position="341"/>
    </location>
</feature>
<sequence>MYGSRMPDRSTLERGMLHCTGFAIVTNASNVCTEYTGSNILLPRETTPDEMLFYQRYQQQQQQHQFHIEHFSSTRLSPRVPNETGGPLDSEDPLESFASYAQQKPFKPEAAISPSEHDYNYGEEQRGLDPATVDTVSDSSFGCQGIEGYARCAPYDIGEKLMEYPPPDGRFANTPAFVNYVASYRPASFCGFLPTTGGNTSTTSSTTRGSSSNSNNSNSCTNSPAPENFLDNVFPFTCEPGYQLPAESLKPECARVDRQSPMADADEQLLTQLRFHSNGASGGNATATAENNSNSLPTRYHHRSFLGRKLANPQHTKKSRLTEVGGNGPINNRKARTAFTK</sequence>
<dbReference type="AlphaFoldDB" id="A0AAG5DQ71"/>
<feature type="compositionally biased region" description="Low complexity" evidence="1">
    <location>
        <begin position="277"/>
        <end position="295"/>
    </location>
</feature>
<organism evidence="2 3">
    <name type="scientific">Anopheles atroparvus</name>
    <name type="common">European mosquito</name>
    <dbReference type="NCBI Taxonomy" id="41427"/>
    <lineage>
        <taxon>Eukaryota</taxon>
        <taxon>Metazoa</taxon>
        <taxon>Ecdysozoa</taxon>
        <taxon>Arthropoda</taxon>
        <taxon>Hexapoda</taxon>
        <taxon>Insecta</taxon>
        <taxon>Pterygota</taxon>
        <taxon>Neoptera</taxon>
        <taxon>Endopterygota</taxon>
        <taxon>Diptera</taxon>
        <taxon>Nematocera</taxon>
        <taxon>Culicoidea</taxon>
        <taxon>Culicidae</taxon>
        <taxon>Anophelinae</taxon>
        <taxon>Anopheles</taxon>
    </lineage>
</organism>
<evidence type="ECO:0000313" key="2">
    <source>
        <dbReference type="EnsemblMetazoa" id="ENSAATROPP013452"/>
    </source>
</evidence>
<evidence type="ECO:0000313" key="3">
    <source>
        <dbReference type="Proteomes" id="UP000075880"/>
    </source>
</evidence>
<dbReference type="EnsemblMetazoa" id="ENSAATROPT014791">
    <property type="protein sequence ID" value="ENSAATROPP013452"/>
    <property type="gene ID" value="ENSAATROPG011998"/>
</dbReference>
<feature type="region of interest" description="Disordered" evidence="1">
    <location>
        <begin position="199"/>
        <end position="224"/>
    </location>
</feature>
<evidence type="ECO:0000256" key="1">
    <source>
        <dbReference type="SAM" id="MobiDB-lite"/>
    </source>
</evidence>
<feature type="region of interest" description="Disordered" evidence="1">
    <location>
        <begin position="107"/>
        <end position="131"/>
    </location>
</feature>
<keyword evidence="3" id="KW-1185">Reference proteome</keyword>
<name>A0AAG5DQ71_ANOAO</name>
<reference evidence="2" key="1">
    <citation type="submission" date="2024-04" db="UniProtKB">
        <authorList>
            <consortium name="EnsemblMetazoa"/>
        </authorList>
    </citation>
    <scope>IDENTIFICATION</scope>
    <source>
        <strain evidence="2">EBRO</strain>
    </source>
</reference>